<reference evidence="2" key="1">
    <citation type="submission" date="2021-01" db="EMBL/GenBank/DDBJ databases">
        <authorList>
            <person name="Corre E."/>
            <person name="Pelletier E."/>
            <person name="Niang G."/>
            <person name="Scheremetjew M."/>
            <person name="Finn R."/>
            <person name="Kale V."/>
            <person name="Holt S."/>
            <person name="Cochrane G."/>
            <person name="Meng A."/>
            <person name="Brown T."/>
            <person name="Cohen L."/>
        </authorList>
    </citation>
    <scope>NUCLEOTIDE SEQUENCE</scope>
    <source>
        <strain evidence="2">NY070348D</strain>
    </source>
</reference>
<keyword evidence="1" id="KW-0732">Signal</keyword>
<dbReference type="EMBL" id="HBHK01000614">
    <property type="protein sequence ID" value="CAD9662658.1"/>
    <property type="molecule type" value="Transcribed_RNA"/>
</dbReference>
<sequence length="779" mass="84849">MKSILVYFSVLVAVSHSAPNRCEVNTYQKYPVSDISCTQMGNLDPIYIKYRSGEACLTDNYISASNCNGRKTRSAARDHCKAGGMQLCPLHMLYDTGLWGLGTPRARGCGFTQTRWLQVWSDTPCSNSDPSKYYTYQHRTAKAPIRVCKSQDDLHYFQCCGTHTPTKTCKACPLGSYASGLDSTNAGECLCWPGWETTWIEDGVDSKPECTYDGVAINTCPAGKYGYAPSTKTCDSFASTTDIQDSSSCFVNEPEDSCIVGSKSNRVTHTIATAHCRSKGARVCTKDELMKLDNSNSSPDHVCPRNNRMLWTSTPCYLPGESRSAFYAWDFLAKKMMCTRNNRHKFQGSWRYYPKHRKPLMGAVCCADVESTSPICVSCGEGATSASGSTVPRDCTCSKREPNGECLGTIQRATCAKNRYQSSSGRPCWDLIKDRPSQWKWANGKKACSSVRGDDNSCNARATFDEATAACAAQGAVLCSKKMMMDKRGLFKNHDKSCLNTRFWTSTKACSGGLWGGDDACEDTSGYYTLKASGSSKARIVSDVSSRYGYACCSKKWASSCTKCPKYSTASAGENSGVDSCTCKAGYYMSSGQCIKTRSKTCSANFFQLSSKNWGQQNLKPGKFGKLKIAATSKFQDTACEDMVLTYTQAVEMCSQQGGRLCHSQHELKKALRAINDGCSRLGANMWTSKACGVNKVWTTQGDTNSADVCTNSGGTLTRHTACCFDSHYKKQPRCKRCPSSGTSAQGSTAISDCTCGTGYEINTDGVNSNAPMCVAPET</sequence>
<protein>
    <submittedName>
        <fullName evidence="2">Uncharacterized protein</fullName>
    </submittedName>
</protein>
<feature type="signal peptide" evidence="1">
    <location>
        <begin position="1"/>
        <end position="17"/>
    </location>
</feature>
<dbReference type="AlphaFoldDB" id="A0A7S2R782"/>
<evidence type="ECO:0000256" key="1">
    <source>
        <dbReference type="SAM" id="SignalP"/>
    </source>
</evidence>
<organism evidence="2">
    <name type="scientific">Mucochytrium quahogii</name>
    <dbReference type="NCBI Taxonomy" id="96639"/>
    <lineage>
        <taxon>Eukaryota</taxon>
        <taxon>Sar</taxon>
        <taxon>Stramenopiles</taxon>
        <taxon>Bigyra</taxon>
        <taxon>Labyrinthulomycetes</taxon>
        <taxon>Thraustochytrida</taxon>
        <taxon>Thraustochytriidae</taxon>
        <taxon>Mucochytrium</taxon>
    </lineage>
</organism>
<name>A0A7S2R782_9STRA</name>
<feature type="chain" id="PRO_5030598458" evidence="1">
    <location>
        <begin position="18"/>
        <end position="779"/>
    </location>
</feature>
<proteinExistence type="predicted"/>
<dbReference type="SMART" id="SM01411">
    <property type="entry name" value="Ephrin_rec_like"/>
    <property type="match status" value="3"/>
</dbReference>
<gene>
    <name evidence="2" type="ORF">QSP1433_LOCUS404</name>
</gene>
<accession>A0A7S2R782</accession>
<evidence type="ECO:0000313" key="2">
    <source>
        <dbReference type="EMBL" id="CAD9662658.1"/>
    </source>
</evidence>